<reference evidence="2" key="1">
    <citation type="submission" date="2025-05" db="UniProtKB">
        <authorList>
            <consortium name="EnsemblMetazoa"/>
        </authorList>
    </citation>
    <scope>IDENTIFICATION</scope>
</reference>
<dbReference type="PANTHER" id="PTHR47331:SF5">
    <property type="entry name" value="RIBONUCLEASE H"/>
    <property type="match status" value="1"/>
</dbReference>
<sequence>MFGVGGFEFLRTLATSCLTISASSEDQPDLTELNARLVRAEKLIDQFEEAQQIIENLDSKCDENYRTVHEPERCSFENMFHALMAEVTHFLNTKAPDNPVDHQDSASTSGSRAGNLLHSVKLPILNLPSYDGSLETWMFFRDSFSSIIHENDALANVQKFHYLQLSLKGEAAETISSLQICDANYEVAWSLIKERFENKQLLINFHIKSLFNLPALQHESHTGLRQLLNGLQKHLNALEVLERPTKHWDDILIYLLASKFDNATKRSWENKINASEIRTLSQLTDFLKDKCRMLQTLETETKQSSNKSNSNFKQREKTKTFLTNATKQCVFCNNEHNIYHCESFLKLTPSERLNKAKGLRLCINCLNNNHSTKQCHSSGCKKCGKVHNTLLHFPKQPIKQTSVQADIPINAPQANEASSSYSTLTCHSPVKPQILLSTAMVKVADKNGNFHDCRVLLDSASQSNFISQRLYNILQLPKMRTNISIFGIAQMNKNVNFCVSVEMKSTINDFNKKLTCLILPNITGSTPQFSFDPAILTIPKHITLADKNFYQPADIDLLIGADTFWDLLCIGQIKLGTNFGPILHKTKLGWIISGPISSTKSSNDTLSCYVSTETDLNETLTKFWEIEECPKATYLSDDDKFCETYFKETTLQHTNAIRALHEVAHLNAEEHPNLSLIILHDFYVDDLLTGGETLENGLKIKNGLSDLLSHYEFILRKWKSNDKRIADFNEESSILQIGTEPQEKTLGLAWNSANDTLQYTIVPLDFTKKITKSTKNVKDLTVFGDFTVSNQLKPDGFKGGLMFTHIYTDI</sequence>
<evidence type="ECO:0008006" key="4">
    <source>
        <dbReference type="Google" id="ProtNLM"/>
    </source>
</evidence>
<evidence type="ECO:0000313" key="3">
    <source>
        <dbReference type="Proteomes" id="UP001652700"/>
    </source>
</evidence>
<organism evidence="2 3">
    <name type="scientific">Diabrotica virgifera virgifera</name>
    <name type="common">western corn rootworm</name>
    <dbReference type="NCBI Taxonomy" id="50390"/>
    <lineage>
        <taxon>Eukaryota</taxon>
        <taxon>Metazoa</taxon>
        <taxon>Ecdysozoa</taxon>
        <taxon>Arthropoda</taxon>
        <taxon>Hexapoda</taxon>
        <taxon>Insecta</taxon>
        <taxon>Pterygota</taxon>
        <taxon>Neoptera</taxon>
        <taxon>Endopterygota</taxon>
        <taxon>Coleoptera</taxon>
        <taxon>Polyphaga</taxon>
        <taxon>Cucujiformia</taxon>
        <taxon>Chrysomeloidea</taxon>
        <taxon>Chrysomelidae</taxon>
        <taxon>Galerucinae</taxon>
        <taxon>Diabroticina</taxon>
        <taxon>Diabroticites</taxon>
        <taxon>Diabrotica</taxon>
    </lineage>
</organism>
<accession>A0ABM5K589</accession>
<dbReference type="Pfam" id="PF03564">
    <property type="entry name" value="DUF1759"/>
    <property type="match status" value="1"/>
</dbReference>
<dbReference type="GeneID" id="126883733"/>
<dbReference type="EnsemblMetazoa" id="XM_050649396.1">
    <property type="protein sequence ID" value="XP_050505353.1"/>
    <property type="gene ID" value="LOC126883733"/>
</dbReference>
<name>A0ABM5K589_DIAVI</name>
<dbReference type="Proteomes" id="UP001652700">
    <property type="component" value="Unplaced"/>
</dbReference>
<keyword evidence="1" id="KW-0175">Coiled coil</keyword>
<feature type="coiled-coil region" evidence="1">
    <location>
        <begin position="30"/>
        <end position="60"/>
    </location>
</feature>
<proteinExistence type="predicted"/>
<dbReference type="InterPro" id="IPR005312">
    <property type="entry name" value="DUF1759"/>
</dbReference>
<keyword evidence="3" id="KW-1185">Reference proteome</keyword>
<protein>
    <recommendedName>
        <fullName evidence="4">Peptidase aspartic putative domain-containing protein</fullName>
    </recommendedName>
</protein>
<dbReference type="PANTHER" id="PTHR47331">
    <property type="entry name" value="PHD-TYPE DOMAIN-CONTAINING PROTEIN"/>
    <property type="match status" value="1"/>
</dbReference>
<evidence type="ECO:0000256" key="1">
    <source>
        <dbReference type="SAM" id="Coils"/>
    </source>
</evidence>
<evidence type="ECO:0000313" key="2">
    <source>
        <dbReference type="EnsemblMetazoa" id="XP_050505353.1"/>
    </source>
</evidence>
<dbReference type="RefSeq" id="XP_050505353.1">
    <property type="nucleotide sequence ID" value="XM_050649396.1"/>
</dbReference>